<evidence type="ECO:0000313" key="3">
    <source>
        <dbReference type="Proteomes" id="UP000078348"/>
    </source>
</evidence>
<name>A0A196S7N9_BLAHN</name>
<sequence length="283" mass="32437">MIIEFRIPLPITVSDFQVAQLAMVITAQEKVTGGGEGIVVLKNEPFDNTDGHMGLSEISKTPIPKVKGQYTLKKYVLSSMCPRVLKAMMPSDSLFLWEEAWNAHPYCLTVMTNGYFSMEKFKIAIESKYLQDKGTTENALNMDAHELKKREVYFIDVAKKGSSETLPADEDVTKYHSEKRNIGPLAPEWYKTMDPVMCCYKKVTIHFKYFGLQTIVENVVRSQEIKVFTRTMRQLICQMDAWDGLTMEDIRRMEDEAKSKLDEMINQGEKKDIMREASAEVNN</sequence>
<dbReference type="EMBL" id="LXWW01000472">
    <property type="protein sequence ID" value="OAO13053.1"/>
    <property type="molecule type" value="Genomic_DNA"/>
</dbReference>
<dbReference type="OrthoDB" id="18453at2759"/>
<keyword evidence="3" id="KW-1185">Reference proteome</keyword>
<dbReference type="PRINTS" id="PR00391">
    <property type="entry name" value="PITRANSFER"/>
</dbReference>
<dbReference type="Proteomes" id="UP000078348">
    <property type="component" value="Unassembled WGS sequence"/>
</dbReference>
<organism evidence="2 3">
    <name type="scientific">Blastocystis sp. subtype 1 (strain ATCC 50177 / NandII)</name>
    <dbReference type="NCBI Taxonomy" id="478820"/>
    <lineage>
        <taxon>Eukaryota</taxon>
        <taxon>Sar</taxon>
        <taxon>Stramenopiles</taxon>
        <taxon>Bigyra</taxon>
        <taxon>Opalozoa</taxon>
        <taxon>Opalinata</taxon>
        <taxon>Blastocystidae</taxon>
        <taxon>Blastocystis</taxon>
    </lineage>
</organism>
<dbReference type="STRING" id="478820.A0A196S7N9"/>
<dbReference type="AlphaFoldDB" id="A0A196S7N9"/>
<dbReference type="InterPro" id="IPR023393">
    <property type="entry name" value="START-like_dom_sf"/>
</dbReference>
<dbReference type="PANTHER" id="PTHR10658">
    <property type="entry name" value="PHOSPHATIDYLINOSITOL TRANSFER PROTEIN"/>
    <property type="match status" value="1"/>
</dbReference>
<dbReference type="GO" id="GO:0071944">
    <property type="term" value="C:cell periphery"/>
    <property type="evidence" value="ECO:0007669"/>
    <property type="project" value="UniProtKB-ARBA"/>
</dbReference>
<dbReference type="PANTHER" id="PTHR10658:SF11">
    <property type="entry name" value="VIBRATOR, ISOFORM B"/>
    <property type="match status" value="1"/>
</dbReference>
<dbReference type="InterPro" id="IPR055261">
    <property type="entry name" value="PI_transfer_N"/>
</dbReference>
<dbReference type="FunFam" id="3.30.530.20:FF:000028">
    <property type="entry name" value="Phosphatidylinositol transfer protein 5"/>
    <property type="match status" value="1"/>
</dbReference>
<dbReference type="Pfam" id="PF02121">
    <property type="entry name" value="IP_trans"/>
    <property type="match status" value="1"/>
</dbReference>
<dbReference type="SUPFAM" id="SSF55961">
    <property type="entry name" value="Bet v1-like"/>
    <property type="match status" value="1"/>
</dbReference>
<evidence type="ECO:0000313" key="2">
    <source>
        <dbReference type="EMBL" id="OAO13053.1"/>
    </source>
</evidence>
<dbReference type="InterPro" id="IPR001666">
    <property type="entry name" value="PI_transfer"/>
</dbReference>
<evidence type="ECO:0000259" key="1">
    <source>
        <dbReference type="Pfam" id="PF02121"/>
    </source>
</evidence>
<comment type="caution">
    <text evidence="2">The sequence shown here is derived from an EMBL/GenBank/DDBJ whole genome shotgun (WGS) entry which is preliminary data.</text>
</comment>
<feature type="domain" description="Phosphatidylinositol transfer protein N-terminal" evidence="1">
    <location>
        <begin position="2"/>
        <end position="258"/>
    </location>
</feature>
<gene>
    <name evidence="2" type="ORF">AV274_5270</name>
</gene>
<dbReference type="GO" id="GO:0008526">
    <property type="term" value="F:phosphatidylinositol transfer activity"/>
    <property type="evidence" value="ECO:0007669"/>
    <property type="project" value="UniProtKB-ARBA"/>
</dbReference>
<dbReference type="GO" id="GO:0005737">
    <property type="term" value="C:cytoplasm"/>
    <property type="evidence" value="ECO:0007669"/>
    <property type="project" value="UniProtKB-ARBA"/>
</dbReference>
<accession>A0A196S7N9</accession>
<reference evidence="2 3" key="1">
    <citation type="submission" date="2016-05" db="EMBL/GenBank/DDBJ databases">
        <title>Nuclear genome of Blastocystis sp. subtype 1 NandII.</title>
        <authorList>
            <person name="Gentekaki E."/>
            <person name="Curtis B."/>
            <person name="Stairs C."/>
            <person name="Eme L."/>
            <person name="Herman E."/>
            <person name="Klimes V."/>
            <person name="Arias M.C."/>
            <person name="Elias M."/>
            <person name="Hilliou F."/>
            <person name="Klute M."/>
            <person name="Malik S.-B."/>
            <person name="Pightling A."/>
            <person name="Rachubinski R."/>
            <person name="Salas D."/>
            <person name="Schlacht A."/>
            <person name="Suga H."/>
            <person name="Archibald J."/>
            <person name="Ball S.G."/>
            <person name="Clark G."/>
            <person name="Dacks J."/>
            <person name="Van Der Giezen M."/>
            <person name="Tsaousis A."/>
            <person name="Roger A."/>
        </authorList>
    </citation>
    <scope>NUCLEOTIDE SEQUENCE [LARGE SCALE GENOMIC DNA]</scope>
    <source>
        <strain evidence="3">ATCC 50177 / NandII</strain>
    </source>
</reference>
<dbReference type="Gene3D" id="3.30.530.20">
    <property type="match status" value="1"/>
</dbReference>
<proteinExistence type="predicted"/>
<protein>
    <submittedName>
        <fullName evidence="2">Phosphatidylinositol transfer protein beta</fullName>
    </submittedName>
</protein>